<dbReference type="FunFam" id="3.20.20.70:FF:000118">
    <property type="entry name" value="Alpha-galactosidase"/>
    <property type="match status" value="1"/>
</dbReference>
<dbReference type="GO" id="GO:0016052">
    <property type="term" value="P:carbohydrate catabolic process"/>
    <property type="evidence" value="ECO:0007669"/>
    <property type="project" value="InterPro"/>
</dbReference>
<dbReference type="PATRIC" id="fig|1630135.4.peg.277"/>
<dbReference type="InterPro" id="IPR031704">
    <property type="entry name" value="Glyco_hydro_36_N"/>
</dbReference>
<evidence type="ECO:0000256" key="4">
    <source>
        <dbReference type="ARBA" id="ARBA00023295"/>
    </source>
</evidence>
<dbReference type="PRINTS" id="PR00743">
    <property type="entry name" value="GLHYDRLASE36"/>
</dbReference>
<evidence type="ECO:0000313" key="6">
    <source>
        <dbReference type="EMBL" id="ANP26834.1"/>
    </source>
</evidence>
<dbReference type="AlphaFoldDB" id="A0A1B0ZFW2"/>
<name>A0A1B0ZFW2_9MICO</name>
<dbReference type="GO" id="GO:0004557">
    <property type="term" value="F:alpha-galactosidase activity"/>
    <property type="evidence" value="ECO:0007669"/>
    <property type="project" value="UniProtKB-EC"/>
</dbReference>
<feature type="domain" description="Glycosyl hydrolase family 36 N-terminal" evidence="5">
    <location>
        <begin position="51"/>
        <end position="291"/>
    </location>
</feature>
<organism evidence="6 7">
    <name type="scientific">Dermabacter vaginalis</name>
    <dbReference type="NCBI Taxonomy" id="1630135"/>
    <lineage>
        <taxon>Bacteria</taxon>
        <taxon>Bacillati</taxon>
        <taxon>Actinomycetota</taxon>
        <taxon>Actinomycetes</taxon>
        <taxon>Micrococcales</taxon>
        <taxon>Dermabacteraceae</taxon>
        <taxon>Dermabacter</taxon>
    </lineage>
</organism>
<comment type="catalytic activity">
    <reaction evidence="1">
        <text>Hydrolysis of terminal, non-reducing alpha-D-galactose residues in alpha-D-galactosides, including galactose oligosaccharides, galactomannans and galactolipids.</text>
        <dbReference type="EC" id="3.2.1.22"/>
    </reaction>
</comment>
<protein>
    <recommendedName>
        <fullName evidence="2">alpha-galactosidase</fullName>
        <ecNumber evidence="2">3.2.1.22</ecNumber>
    </recommendedName>
</protein>
<dbReference type="Gene3D" id="2.70.98.60">
    <property type="entry name" value="alpha-galactosidase from lactobacil brevis"/>
    <property type="match status" value="1"/>
</dbReference>
<dbReference type="EMBL" id="CP012117">
    <property type="protein sequence ID" value="ANP26834.1"/>
    <property type="molecule type" value="Genomic_DNA"/>
</dbReference>
<dbReference type="InterPro" id="IPR002252">
    <property type="entry name" value="Glyco_hydro_36"/>
</dbReference>
<dbReference type="Gene3D" id="3.20.20.70">
    <property type="entry name" value="Aldolase class I"/>
    <property type="match status" value="1"/>
</dbReference>
<accession>A0A1B0ZFW2</accession>
<sequence>MSLARTAHSPAASRSFRAFRTCENRALETESALYLSRAGVGIVLDLTEGRMPAVAYWGSDLGELTSDELDLILEAATVAPNQNALDIPPRTGLLPQDADGWLGEPGLLGGRDNGAGFAPRLGLTAHTLEHNVSDGSGEKDSLTLTLEDATLGLEVTLTFELLNSGLVRMRGTLTNRGEGTYRLQSFTMALPVPSEANEILDFAGRWTREREPQRLPVRVGQHLRENRRGRTGADSAFLMHVGERGFSYSSGEVWALHTGFSGQHRHIVERTSAGETILAGGEGLFAGEVVLAENESYESPFVYASHGVGLDEVAQRFHAWLRSRENHVDTQRPVTLNVWEAVYFDHDLERLKDLADRAAELGVERYVLDDGWFGDRRDDYAGLGDWVVSEDVWPNGLTPLIEHVKGLGMQFGLWFEPEMVNEDSNVAREHPEWIMGTTMERLPEQSRHQQVLNLAIPEAYAHVRDQMVQILENNDIDYLKWDHNRDLIEAGFRETGQPATHAQTLAAYRLFDELKERFPGLEIESCSSGGARVDLGVLERTDRVWVSDCIDPLERQMMNRWTNQLIPLELMGSHVASGASHTTGRLHSIGYRAATALFGHLGIEWDLRLATEEEMAELREWVQLYKEVRDLLFTGDRVRVDLGDESVALHGVVASDASKALFAFTALSRSDANQTGRLYFPGLDDDARYKFDVVMPGAKPSGYVPSPVMSNASGFLAPTPGNARDYERLNAELHDRGITDQVLSGRAWANIGITAPILNPENTVLFQLTRVS</sequence>
<evidence type="ECO:0000259" key="5">
    <source>
        <dbReference type="Pfam" id="PF16875"/>
    </source>
</evidence>
<keyword evidence="4 6" id="KW-0326">Glycosidase</keyword>
<dbReference type="PANTHER" id="PTHR43053:SF3">
    <property type="entry name" value="ALPHA-GALACTOSIDASE C-RELATED"/>
    <property type="match status" value="1"/>
</dbReference>
<dbReference type="STRING" id="1630135.DAD186_02750"/>
<evidence type="ECO:0000313" key="7">
    <source>
        <dbReference type="Proteomes" id="UP000092596"/>
    </source>
</evidence>
<dbReference type="Proteomes" id="UP000092596">
    <property type="component" value="Chromosome"/>
</dbReference>
<dbReference type="EC" id="3.2.1.22" evidence="2"/>
<dbReference type="InterPro" id="IPR013785">
    <property type="entry name" value="Aldolase_TIM"/>
</dbReference>
<dbReference type="SUPFAM" id="SSF51445">
    <property type="entry name" value="(Trans)glycosidases"/>
    <property type="match status" value="1"/>
</dbReference>
<dbReference type="CDD" id="cd14791">
    <property type="entry name" value="GH36"/>
    <property type="match status" value="1"/>
</dbReference>
<evidence type="ECO:0000256" key="1">
    <source>
        <dbReference type="ARBA" id="ARBA00001255"/>
    </source>
</evidence>
<dbReference type="PANTHER" id="PTHR43053">
    <property type="entry name" value="GLYCOSIDASE FAMILY 31"/>
    <property type="match status" value="1"/>
</dbReference>
<dbReference type="PROSITE" id="PS00512">
    <property type="entry name" value="ALPHA_GALACTOSIDASE"/>
    <property type="match status" value="1"/>
</dbReference>
<dbReference type="InterPro" id="IPR000111">
    <property type="entry name" value="Glyco_hydro_27/36_CS"/>
</dbReference>
<dbReference type="InterPro" id="IPR038417">
    <property type="entry name" value="Alpga-gal_N_sf"/>
</dbReference>
<dbReference type="InterPro" id="IPR050985">
    <property type="entry name" value="Alpha-glycosidase_related"/>
</dbReference>
<dbReference type="RefSeq" id="WP_082991021.1">
    <property type="nucleotide sequence ID" value="NZ_CP012117.1"/>
</dbReference>
<proteinExistence type="predicted"/>
<evidence type="ECO:0000256" key="3">
    <source>
        <dbReference type="ARBA" id="ARBA00022801"/>
    </source>
</evidence>
<keyword evidence="3 6" id="KW-0378">Hydrolase</keyword>
<dbReference type="Pfam" id="PF16875">
    <property type="entry name" value="Glyco_hydro_36N"/>
    <property type="match status" value="1"/>
</dbReference>
<dbReference type="InterPro" id="IPR017853">
    <property type="entry name" value="GH"/>
</dbReference>
<dbReference type="KEGG" id="dva:DAD186_02750"/>
<gene>
    <name evidence="6" type="ORF">DAD186_02750</name>
</gene>
<reference evidence="6 7" key="1">
    <citation type="submission" date="2015-06" db="EMBL/GenBank/DDBJ databases">
        <title>Investigation of pathophysiology for high-risk pregnancy and development of treatment modality based on it.</title>
        <authorList>
            <person name="Kim B.-C."/>
            <person name="Lim S."/>
        </authorList>
    </citation>
    <scope>NUCLEOTIDE SEQUENCE [LARGE SCALE GENOMIC DNA]</scope>
    <source>
        <strain evidence="6 7">AD1-86</strain>
    </source>
</reference>
<evidence type="ECO:0000256" key="2">
    <source>
        <dbReference type="ARBA" id="ARBA00012755"/>
    </source>
</evidence>
<dbReference type="Pfam" id="PF02065">
    <property type="entry name" value="Melibiase"/>
    <property type="match status" value="1"/>
</dbReference>